<dbReference type="Pfam" id="PF04847">
    <property type="entry name" value="Calcipressin"/>
    <property type="match status" value="1"/>
</dbReference>
<feature type="region of interest" description="Disordered" evidence="2">
    <location>
        <begin position="1"/>
        <end position="20"/>
    </location>
</feature>
<dbReference type="SUPFAM" id="SSF54928">
    <property type="entry name" value="RNA-binding domain, RBD"/>
    <property type="match status" value="1"/>
</dbReference>
<dbReference type="GO" id="GO:0005737">
    <property type="term" value="C:cytoplasm"/>
    <property type="evidence" value="ECO:0007669"/>
    <property type="project" value="TreeGrafter"/>
</dbReference>
<proteinExistence type="inferred from homology"/>
<evidence type="ECO:0000313" key="3">
    <source>
        <dbReference type="EMBL" id="KAK2558085.1"/>
    </source>
</evidence>
<dbReference type="CDD" id="cd12434">
    <property type="entry name" value="RRM_RCAN_like"/>
    <property type="match status" value="1"/>
</dbReference>
<dbReference type="AlphaFoldDB" id="A0AAD9QC08"/>
<dbReference type="GO" id="GO:0019722">
    <property type="term" value="P:calcium-mediated signaling"/>
    <property type="evidence" value="ECO:0007669"/>
    <property type="project" value="InterPro"/>
</dbReference>
<dbReference type="GO" id="GO:0003676">
    <property type="term" value="F:nucleic acid binding"/>
    <property type="evidence" value="ECO:0007669"/>
    <property type="project" value="InterPro"/>
</dbReference>
<evidence type="ECO:0000313" key="4">
    <source>
        <dbReference type="Proteomes" id="UP001249851"/>
    </source>
</evidence>
<comment type="caution">
    <text evidence="3">The sequence shown here is derived from an EMBL/GenBank/DDBJ whole genome shotgun (WGS) entry which is preliminary data.</text>
</comment>
<dbReference type="InterPro" id="IPR035979">
    <property type="entry name" value="RBD_domain_sf"/>
</dbReference>
<protein>
    <submittedName>
        <fullName evidence="3">Calcipressin-3</fullName>
    </submittedName>
</protein>
<dbReference type="PANTHER" id="PTHR10300">
    <property type="entry name" value="CALCIPRESSIN"/>
    <property type="match status" value="1"/>
</dbReference>
<dbReference type="Gene3D" id="3.30.70.330">
    <property type="match status" value="1"/>
</dbReference>
<reference evidence="3" key="1">
    <citation type="journal article" date="2023" name="G3 (Bethesda)">
        <title>Whole genome assembly and annotation of the endangered Caribbean coral Acropora cervicornis.</title>
        <authorList>
            <person name="Selwyn J.D."/>
            <person name="Vollmer S.V."/>
        </authorList>
    </citation>
    <scope>NUCLEOTIDE SEQUENCE</scope>
    <source>
        <strain evidence="3">K2</strain>
    </source>
</reference>
<dbReference type="EMBL" id="JARQWQ010000046">
    <property type="protein sequence ID" value="KAK2558085.1"/>
    <property type="molecule type" value="Genomic_DNA"/>
</dbReference>
<accession>A0AAD9QC08</accession>
<dbReference type="GO" id="GO:0008597">
    <property type="term" value="F:calcium-dependent protein serine/threonine phosphatase regulator activity"/>
    <property type="evidence" value="ECO:0007669"/>
    <property type="project" value="TreeGrafter"/>
</dbReference>
<dbReference type="Proteomes" id="UP001249851">
    <property type="component" value="Unassembled WGS sequence"/>
</dbReference>
<dbReference type="PANTHER" id="PTHR10300:SF14">
    <property type="entry name" value="PROTEIN SARAH"/>
    <property type="match status" value="1"/>
</dbReference>
<name>A0AAD9QC08_ACRCE</name>
<dbReference type="InterPro" id="IPR012677">
    <property type="entry name" value="Nucleotide-bd_a/b_plait_sf"/>
</dbReference>
<gene>
    <name evidence="3" type="ORF">P5673_019660</name>
</gene>
<organism evidence="3 4">
    <name type="scientific">Acropora cervicornis</name>
    <name type="common">Staghorn coral</name>
    <dbReference type="NCBI Taxonomy" id="6130"/>
    <lineage>
        <taxon>Eukaryota</taxon>
        <taxon>Metazoa</taxon>
        <taxon>Cnidaria</taxon>
        <taxon>Anthozoa</taxon>
        <taxon>Hexacorallia</taxon>
        <taxon>Scleractinia</taxon>
        <taxon>Astrocoeniina</taxon>
        <taxon>Acroporidae</taxon>
        <taxon>Acropora</taxon>
    </lineage>
</organism>
<evidence type="ECO:0000256" key="2">
    <source>
        <dbReference type="SAM" id="MobiDB-lite"/>
    </source>
</evidence>
<reference evidence="3" key="2">
    <citation type="journal article" date="2023" name="Science">
        <title>Genomic signatures of disease resistance in endangered staghorn corals.</title>
        <authorList>
            <person name="Vollmer S.V."/>
            <person name="Selwyn J.D."/>
            <person name="Despard B.A."/>
            <person name="Roesel C.L."/>
        </authorList>
    </citation>
    <scope>NUCLEOTIDE SEQUENCE</scope>
    <source>
        <strain evidence="3">K2</strain>
    </source>
</reference>
<evidence type="ECO:0000256" key="1">
    <source>
        <dbReference type="ARBA" id="ARBA00008209"/>
    </source>
</evidence>
<sequence length="224" mass="25087">MKPFAEQVETSGMNSTDGEHENLQWSLSITNVPCSVFEDENTKKVFENLFTQYGCENDRSFIYLKSFHRVRVTLSSEENAKAAQRDIHRKLFGGSELGVFFVQRCFSLNSNSSLMPPPPTKQFLISPPASPPVGWQQTLESHPIVNYDLLAAVATLDTSRPHELHSSAEDAPSIVVHLCDESSHEVSANEEDLSKFHPLKALPREITQTRRPDVALKRDGMSTS</sequence>
<comment type="similarity">
    <text evidence="1">Belongs to the RCAN family.</text>
</comment>
<keyword evidence="4" id="KW-1185">Reference proteome</keyword>
<dbReference type="InterPro" id="IPR006931">
    <property type="entry name" value="Calcipressin"/>
</dbReference>
<dbReference type="GO" id="GO:0005634">
    <property type="term" value="C:nucleus"/>
    <property type="evidence" value="ECO:0007669"/>
    <property type="project" value="TreeGrafter"/>
</dbReference>